<evidence type="ECO:0000313" key="7">
    <source>
        <dbReference type="Proteomes" id="UP001530315"/>
    </source>
</evidence>
<evidence type="ECO:0000256" key="3">
    <source>
        <dbReference type="ARBA" id="ARBA00022840"/>
    </source>
</evidence>
<dbReference type="InterPro" id="IPR037171">
    <property type="entry name" value="NagB/RpiA_transferase-like"/>
</dbReference>
<evidence type="ECO:0000256" key="2">
    <source>
        <dbReference type="ARBA" id="ARBA00022741"/>
    </source>
</evidence>
<evidence type="ECO:0000313" key="6">
    <source>
        <dbReference type="EMBL" id="KAL3773456.1"/>
    </source>
</evidence>
<comment type="similarity">
    <text evidence="1">Belongs to the 5-formyltetrahydrofolate cyclo-ligase family.</text>
</comment>
<keyword evidence="3" id="KW-0067">ATP-binding</keyword>
<dbReference type="AlphaFoldDB" id="A0ABD3NEH5"/>
<evidence type="ECO:0000256" key="5">
    <source>
        <dbReference type="ARBA" id="ARBA00038966"/>
    </source>
</evidence>
<comment type="caution">
    <text evidence="6">The sequence shown here is derived from an EMBL/GenBank/DDBJ whole genome shotgun (WGS) entry which is preliminary data.</text>
</comment>
<protein>
    <recommendedName>
        <fullName evidence="5">5-formyltetrahydrofolate cyclo-ligase</fullName>
        <ecNumber evidence="5">6.3.3.2</ecNumber>
    </recommendedName>
</protein>
<keyword evidence="7" id="KW-1185">Reference proteome</keyword>
<gene>
    <name evidence="6" type="ORF">ACHAW5_003661</name>
</gene>
<accession>A0ABD3NEH5</accession>
<comment type="catalytic activity">
    <reaction evidence="4">
        <text>(6S)-5-formyl-5,6,7,8-tetrahydrofolate + ATP = (6R)-5,10-methenyltetrahydrofolate + ADP + phosphate</text>
        <dbReference type="Rhea" id="RHEA:10488"/>
        <dbReference type="ChEBI" id="CHEBI:30616"/>
        <dbReference type="ChEBI" id="CHEBI:43474"/>
        <dbReference type="ChEBI" id="CHEBI:57455"/>
        <dbReference type="ChEBI" id="CHEBI:57457"/>
        <dbReference type="ChEBI" id="CHEBI:456216"/>
        <dbReference type="EC" id="6.3.3.2"/>
    </reaction>
</comment>
<dbReference type="SUPFAM" id="SSF100950">
    <property type="entry name" value="NagB/RpiA/CoA transferase-like"/>
    <property type="match status" value="1"/>
</dbReference>
<dbReference type="GO" id="GO:0030272">
    <property type="term" value="F:5-formyltetrahydrofolate cyclo-ligase activity"/>
    <property type="evidence" value="ECO:0007669"/>
    <property type="project" value="UniProtKB-EC"/>
</dbReference>
<dbReference type="Pfam" id="PF01812">
    <property type="entry name" value="5-FTHF_cyc-lig"/>
    <property type="match status" value="1"/>
</dbReference>
<dbReference type="Proteomes" id="UP001530315">
    <property type="component" value="Unassembled WGS sequence"/>
</dbReference>
<name>A0ABD3NEH5_9STRA</name>
<organism evidence="6 7">
    <name type="scientific">Stephanodiscus triporus</name>
    <dbReference type="NCBI Taxonomy" id="2934178"/>
    <lineage>
        <taxon>Eukaryota</taxon>
        <taxon>Sar</taxon>
        <taxon>Stramenopiles</taxon>
        <taxon>Ochrophyta</taxon>
        <taxon>Bacillariophyta</taxon>
        <taxon>Coscinodiscophyceae</taxon>
        <taxon>Thalassiosirophycidae</taxon>
        <taxon>Stephanodiscales</taxon>
        <taxon>Stephanodiscaceae</taxon>
        <taxon>Stephanodiscus</taxon>
    </lineage>
</organism>
<dbReference type="Gene3D" id="3.40.50.10420">
    <property type="entry name" value="NagB/RpiA/CoA transferase-like"/>
    <property type="match status" value="1"/>
</dbReference>
<dbReference type="EMBL" id="JALLAZ020001530">
    <property type="protein sequence ID" value="KAL3773456.1"/>
    <property type="molecule type" value="Genomic_DNA"/>
</dbReference>
<sequence>MKSAYPRDEAGGQSSRLLSSESDLVFSRLFSLPQYSLARSVGFFLSMPHGEIRTDRAIRRMIASPRGGGGGDGDTGTERKVLYVPRVGLDFEGRDMDMVRCDDVGTATAPTTDDDGSEKMFYHDWPRNRWGIPEPPPSTTTSATAEVAMPGDIDILVVPGLAFDVDGSRLGQGKGYYDRFIARMRADDRRAGGEGDDARVTWKRPLLVGVCLEEQFLDEAPHGVDLGHRGGGYPRGGIIPVSDHDYVMDIVLTPSRTLILRNVQS</sequence>
<dbReference type="InterPro" id="IPR002698">
    <property type="entry name" value="FTHF_cligase"/>
</dbReference>
<dbReference type="InterPro" id="IPR024185">
    <property type="entry name" value="FTHF_cligase-like_sf"/>
</dbReference>
<proteinExistence type="inferred from homology"/>
<keyword evidence="2" id="KW-0547">Nucleotide-binding</keyword>
<evidence type="ECO:0000256" key="1">
    <source>
        <dbReference type="ARBA" id="ARBA00010638"/>
    </source>
</evidence>
<evidence type="ECO:0000256" key="4">
    <source>
        <dbReference type="ARBA" id="ARBA00036539"/>
    </source>
</evidence>
<dbReference type="EC" id="6.3.3.2" evidence="5"/>
<dbReference type="PANTHER" id="PTHR23407:SF1">
    <property type="entry name" value="5-FORMYLTETRAHYDROFOLATE CYCLO-LIGASE"/>
    <property type="match status" value="1"/>
</dbReference>
<dbReference type="GO" id="GO:0005524">
    <property type="term" value="F:ATP binding"/>
    <property type="evidence" value="ECO:0007669"/>
    <property type="project" value="UniProtKB-KW"/>
</dbReference>
<reference evidence="6 7" key="1">
    <citation type="submission" date="2024-10" db="EMBL/GenBank/DDBJ databases">
        <title>Updated reference genomes for cyclostephanoid diatoms.</title>
        <authorList>
            <person name="Roberts W.R."/>
            <person name="Alverson A.J."/>
        </authorList>
    </citation>
    <scope>NUCLEOTIDE SEQUENCE [LARGE SCALE GENOMIC DNA]</scope>
    <source>
        <strain evidence="6 7">AJA276-08</strain>
    </source>
</reference>
<dbReference type="PANTHER" id="PTHR23407">
    <property type="entry name" value="ATPASE INHIBITOR/5-FORMYLTETRAHYDROFOLATE CYCLO-LIGASE"/>
    <property type="match status" value="1"/>
</dbReference>